<keyword evidence="1" id="KW-0472">Membrane</keyword>
<dbReference type="Pfam" id="PF02517">
    <property type="entry name" value="Rce1-like"/>
    <property type="match status" value="1"/>
</dbReference>
<keyword evidence="1" id="KW-1133">Transmembrane helix</keyword>
<organism evidence="3 4">
    <name type="scientific">Staphylococcus casei</name>
    <dbReference type="NCBI Taxonomy" id="201828"/>
    <lineage>
        <taxon>Bacteria</taxon>
        <taxon>Bacillati</taxon>
        <taxon>Bacillota</taxon>
        <taxon>Bacilli</taxon>
        <taxon>Bacillales</taxon>
        <taxon>Staphylococcaceae</taxon>
        <taxon>Staphylococcus</taxon>
    </lineage>
</organism>
<dbReference type="Proteomes" id="UP001468345">
    <property type="component" value="Plasmid unnamed2"/>
</dbReference>
<protein>
    <submittedName>
        <fullName evidence="3">CPBP family intramembrane metalloprotease</fullName>
        <ecNumber evidence="3">3.4.-.-</ecNumber>
    </submittedName>
</protein>
<feature type="transmembrane region" description="Helical" evidence="1">
    <location>
        <begin position="88"/>
        <end position="110"/>
    </location>
</feature>
<feature type="domain" description="CAAX prenyl protease 2/Lysostaphin resistance protein A-like" evidence="2">
    <location>
        <begin position="139"/>
        <end position="229"/>
    </location>
</feature>
<geneLocation type="plasmid" evidence="3 4">
    <name>unnamed2</name>
</geneLocation>
<keyword evidence="4" id="KW-1185">Reference proteome</keyword>
<feature type="transmembrane region" description="Helical" evidence="1">
    <location>
        <begin position="168"/>
        <end position="187"/>
    </location>
</feature>
<keyword evidence="3" id="KW-0614">Plasmid</keyword>
<accession>A0ABZ2WGK9</accession>
<feature type="transmembrane region" description="Helical" evidence="1">
    <location>
        <begin position="218"/>
        <end position="237"/>
    </location>
</feature>
<sequence>MNINKIRWFEFSYFPLLLGLPFILNIILSLISNVIGDNIFNNIGQYNMGVILDFSVNLIIIIIFLLLNNNNIILMKLAVKYLTKHWKSTLIILITVKIIFEATNKLVTIINDHWNLYNTENQNQIVHLIVGSNVSYIQIITFFSIVIIGPMLEEILYRHLIIGELSKIFPYQVMSIISLIIFALIHVQSINSLYEMFLYLILGAPIIFVYIKSNFNIYVSILTHIFINLTSYFYILLS</sequence>
<dbReference type="RefSeq" id="WP_341637025.1">
    <property type="nucleotide sequence ID" value="NZ_CP133008.1"/>
</dbReference>
<feature type="transmembrane region" description="Helical" evidence="1">
    <location>
        <begin position="12"/>
        <end position="36"/>
    </location>
</feature>
<dbReference type="PANTHER" id="PTHR36435:SF1">
    <property type="entry name" value="CAAX AMINO TERMINAL PROTEASE FAMILY PROTEIN"/>
    <property type="match status" value="1"/>
</dbReference>
<dbReference type="PANTHER" id="PTHR36435">
    <property type="entry name" value="SLR1288 PROTEIN"/>
    <property type="match status" value="1"/>
</dbReference>
<reference evidence="3 4" key="1">
    <citation type="journal article" date="2024" name="ISME J.">
        <title>Staphylococcus epidermidis bacteriocin A37 kills natural competitors with a unique mechanism of action.</title>
        <authorList>
            <person name="Puls J.S."/>
            <person name="Winnerling B."/>
            <person name="Power J.J."/>
            <person name="Kruger A.M."/>
            <person name="Brajtenbach D."/>
            <person name="Johnson M."/>
            <person name="Bilici K."/>
            <person name="Camus L."/>
            <person name="Fliesswasser T."/>
            <person name="Schneider T."/>
            <person name="Sahl H.G."/>
            <person name="Ghosal D."/>
            <person name="Kubitscheck U."/>
            <person name="Heilbronner S."/>
            <person name="Grein F."/>
        </authorList>
    </citation>
    <scope>NUCLEOTIDE SEQUENCE [LARGE SCALE GENOMIC DNA]</scope>
    <source>
        <strain evidence="3 4">SCK7</strain>
    </source>
</reference>
<gene>
    <name evidence="3" type="primary">elkI2</name>
    <name evidence="3" type="ORF">SHJJP9002_002715</name>
</gene>
<feature type="transmembrane region" description="Helical" evidence="1">
    <location>
        <begin position="48"/>
        <end position="67"/>
    </location>
</feature>
<name>A0ABZ2WGK9_9STAP</name>
<dbReference type="EC" id="3.4.-.-" evidence="3"/>
<keyword evidence="3" id="KW-0482">Metalloprotease</keyword>
<keyword evidence="3" id="KW-0378">Hydrolase</keyword>
<evidence type="ECO:0000313" key="3">
    <source>
        <dbReference type="EMBL" id="WZG10739.1"/>
    </source>
</evidence>
<feature type="transmembrane region" description="Helical" evidence="1">
    <location>
        <begin position="193"/>
        <end position="211"/>
    </location>
</feature>
<evidence type="ECO:0000259" key="2">
    <source>
        <dbReference type="Pfam" id="PF02517"/>
    </source>
</evidence>
<dbReference type="InterPro" id="IPR052710">
    <property type="entry name" value="CAAX_protease"/>
</dbReference>
<evidence type="ECO:0000313" key="4">
    <source>
        <dbReference type="Proteomes" id="UP001468345"/>
    </source>
</evidence>
<feature type="transmembrane region" description="Helical" evidence="1">
    <location>
        <begin position="125"/>
        <end position="148"/>
    </location>
</feature>
<proteinExistence type="predicted"/>
<dbReference type="EMBL" id="CP133008">
    <property type="protein sequence ID" value="WZG10739.1"/>
    <property type="molecule type" value="Genomic_DNA"/>
</dbReference>
<evidence type="ECO:0000256" key="1">
    <source>
        <dbReference type="SAM" id="Phobius"/>
    </source>
</evidence>
<keyword evidence="3" id="KW-0645">Protease</keyword>
<dbReference type="GO" id="GO:0008237">
    <property type="term" value="F:metallopeptidase activity"/>
    <property type="evidence" value="ECO:0007669"/>
    <property type="project" value="UniProtKB-KW"/>
</dbReference>
<keyword evidence="1" id="KW-0812">Transmembrane</keyword>
<dbReference type="InterPro" id="IPR003675">
    <property type="entry name" value="Rce1/LyrA-like_dom"/>
</dbReference>